<dbReference type="NCBIfam" id="TIGR00616">
    <property type="entry name" value="rect"/>
    <property type="match status" value="1"/>
</dbReference>
<dbReference type="RefSeq" id="WP_171993548.1">
    <property type="nucleotide sequence ID" value="NZ_CP012542.1"/>
</dbReference>
<evidence type="ECO:0000313" key="1">
    <source>
        <dbReference type="EMBL" id="QCD44417.1"/>
    </source>
</evidence>
<name>A0A6G5QFS0_9BACT</name>
<organism evidence="1 2">
    <name type="scientific">Campylobacter mucosalis CCUG 21559</name>
    <dbReference type="NCBI Taxonomy" id="1032067"/>
    <lineage>
        <taxon>Bacteria</taxon>
        <taxon>Pseudomonadati</taxon>
        <taxon>Campylobacterota</taxon>
        <taxon>Epsilonproteobacteria</taxon>
        <taxon>Campylobacterales</taxon>
        <taxon>Campylobacteraceae</taxon>
        <taxon>Campylobacter</taxon>
    </lineage>
</organism>
<dbReference type="AlphaFoldDB" id="A0A6G5QFS0"/>
<dbReference type="Proteomes" id="UP000503264">
    <property type="component" value="Chromosome"/>
</dbReference>
<keyword evidence="2" id="KW-1185">Reference proteome</keyword>
<sequence>MNQIITREDEARAIIQSKMPQISTIVANDKAKASTFASAIVNMANDSNLTNCSVASIVNTAMQIVQIGLHPNKLFGQAYVVPYGKTAQLQIGYKGLIALGMRNGWKFRAVAVYKCDTFNLEFNGLDDKIYFVPNYDERNDDDGAWVYENLLGVIVYAKDSTDSVFSDFVSKKKLEKLRTTSPNQKAGVLSGVWATWAEEMYKAKALKYVATRLPINDRLTEAVSIEDEPIRQTVIDAQVKEQPKDLNQILKEQKALQKPQPTTQPEILDYDTTTGEVIEPNPYDLLQTELINRGVSESKAENIVTRYTKEQVSAFLNDPSSIDSLVES</sequence>
<accession>A0A6G5QFS0</accession>
<proteinExistence type="predicted"/>
<evidence type="ECO:0000313" key="2">
    <source>
        <dbReference type="Proteomes" id="UP000503264"/>
    </source>
</evidence>
<dbReference type="Pfam" id="PF03837">
    <property type="entry name" value="RecT"/>
    <property type="match status" value="1"/>
</dbReference>
<gene>
    <name evidence="1" type="ORF">CMUC_0618</name>
</gene>
<dbReference type="InterPro" id="IPR004590">
    <property type="entry name" value="ssDNA_annealing_RecT"/>
</dbReference>
<dbReference type="InterPro" id="IPR018330">
    <property type="entry name" value="RecT_fam"/>
</dbReference>
<protein>
    <submittedName>
        <fullName evidence="1">DNA single-strand annealing protein, RecT family</fullName>
    </submittedName>
</protein>
<dbReference type="GO" id="GO:0006259">
    <property type="term" value="P:DNA metabolic process"/>
    <property type="evidence" value="ECO:0007669"/>
    <property type="project" value="InterPro"/>
</dbReference>
<reference evidence="1 2" key="1">
    <citation type="submission" date="2016-07" db="EMBL/GenBank/DDBJ databases">
        <title>Comparative genomics of the Campylobacter concisus group.</title>
        <authorList>
            <person name="Miller W.G."/>
            <person name="Yee E."/>
            <person name="Chapman M.H."/>
            <person name="Huynh S."/>
            <person name="Bono J.L."/>
            <person name="On S.L.W."/>
            <person name="StLeger J."/>
            <person name="Foster G."/>
            <person name="Parker C.T."/>
        </authorList>
    </citation>
    <scope>NUCLEOTIDE SEQUENCE [LARGE SCALE GENOMIC DNA]</scope>
    <source>
        <strain evidence="1 2">CCUG 21559</strain>
    </source>
</reference>
<dbReference type="EMBL" id="CP012542">
    <property type="protein sequence ID" value="QCD44417.1"/>
    <property type="molecule type" value="Genomic_DNA"/>
</dbReference>
<dbReference type="GO" id="GO:0003677">
    <property type="term" value="F:DNA binding"/>
    <property type="evidence" value="ECO:0007669"/>
    <property type="project" value="InterPro"/>
</dbReference>